<dbReference type="AlphaFoldDB" id="A0A1S4EG96"/>
<evidence type="ECO:0000313" key="3">
    <source>
        <dbReference type="Proteomes" id="UP000079169"/>
    </source>
</evidence>
<dbReference type="GeneID" id="108252886"/>
<dbReference type="PaxDb" id="121845-A0A1S4EG96"/>
<gene>
    <name evidence="4" type="primary">LOC108252886</name>
</gene>
<evidence type="ECO:0000256" key="2">
    <source>
        <dbReference type="SAM" id="SignalP"/>
    </source>
</evidence>
<feature type="signal peptide" evidence="2">
    <location>
        <begin position="1"/>
        <end position="18"/>
    </location>
</feature>
<feature type="region of interest" description="Disordered" evidence="1">
    <location>
        <begin position="508"/>
        <end position="533"/>
    </location>
</feature>
<dbReference type="KEGG" id="dci:108252886"/>
<feature type="compositionally biased region" description="Basic and acidic residues" evidence="1">
    <location>
        <begin position="512"/>
        <end position="522"/>
    </location>
</feature>
<feature type="region of interest" description="Disordered" evidence="1">
    <location>
        <begin position="186"/>
        <end position="237"/>
    </location>
</feature>
<protein>
    <submittedName>
        <fullName evidence="4">Uncharacterized protein LOC108252886</fullName>
    </submittedName>
</protein>
<feature type="chain" id="PRO_5010332057" evidence="2">
    <location>
        <begin position="19"/>
        <end position="642"/>
    </location>
</feature>
<keyword evidence="3" id="KW-1185">Reference proteome</keyword>
<reference evidence="4" key="1">
    <citation type="submission" date="2025-08" db="UniProtKB">
        <authorList>
            <consortium name="RefSeq"/>
        </authorList>
    </citation>
    <scope>IDENTIFICATION</scope>
</reference>
<organism evidence="3 4">
    <name type="scientific">Diaphorina citri</name>
    <name type="common">Asian citrus psyllid</name>
    <dbReference type="NCBI Taxonomy" id="121845"/>
    <lineage>
        <taxon>Eukaryota</taxon>
        <taxon>Metazoa</taxon>
        <taxon>Ecdysozoa</taxon>
        <taxon>Arthropoda</taxon>
        <taxon>Hexapoda</taxon>
        <taxon>Insecta</taxon>
        <taxon>Pterygota</taxon>
        <taxon>Neoptera</taxon>
        <taxon>Paraneoptera</taxon>
        <taxon>Hemiptera</taxon>
        <taxon>Sternorrhyncha</taxon>
        <taxon>Psylloidea</taxon>
        <taxon>Psyllidae</taxon>
        <taxon>Diaphorininae</taxon>
        <taxon>Diaphorina</taxon>
    </lineage>
</organism>
<dbReference type="Proteomes" id="UP000079169">
    <property type="component" value="Unplaced"/>
</dbReference>
<keyword evidence="2" id="KW-0732">Signal</keyword>
<name>A0A1S4EG96_DIACI</name>
<evidence type="ECO:0000313" key="4">
    <source>
        <dbReference type="RefSeq" id="XP_017301231.1"/>
    </source>
</evidence>
<sequence length="642" mass="73495">MAFFLLSVFIPWILIVSCEEQLSYVVTSKPYYIQANDNVNKIQRDFSNDNIGENEISETMENLYTDCELNNSCGHEDTRAANFDATFKPFPQDELEKILKKYGKDKMSDRISSSKGRPSNSNEISSSLSFHPVTTENTFDKSKSWSLLTSQTNDESKDSDRLGWVTLEPVAWSTSQIQKWKPSIQSVLTKEKDSEDEDDSHWNTPAPKPHFDSLGWNPNKHPWHSAKPSQDNLKPDYEFEKPSNLYLDHKYEPLKTPYEPMKHVYDPLKPTYDPLKPIYDSLKPTYDPIQPTLESIQGAYDKPAYNPIKPTLDALGLTYDSGKPSYESIKPNLEFNHKPYWNLNQNYDSKPTVTKVQPAWNSPVSSNGMPQIITSHNQDQFASYLQSQQQKPAGLYEQNNHISMQGGGGGDPGDNDGHWVLLSSTREYSGPDRQRNLSRSLKSKEIYRNSIPLTITALKPESLSKKISRAIDHNDYKNYVPLTSSSSNGTEYRRKSIPLIITAPSLNKQSHSHYDRQERKLEPFPQEESNNSRTARRMVRLTVLPPVNGSNVVTSHNGMIEVENTKLTVDESHREHVARMMKLERQNSGNPFEAGSRMQRDTTSLPSNKMTMMLPIVIGRRRRRFEPNHLNYYPRNILTATH</sequence>
<dbReference type="STRING" id="121845.A0A1S4EG96"/>
<evidence type="ECO:0000256" key="1">
    <source>
        <dbReference type="SAM" id="MobiDB-lite"/>
    </source>
</evidence>
<accession>A0A1S4EG96</accession>
<proteinExistence type="predicted"/>
<feature type="region of interest" description="Disordered" evidence="1">
    <location>
        <begin position="399"/>
        <end position="420"/>
    </location>
</feature>
<feature type="compositionally biased region" description="Low complexity" evidence="1">
    <location>
        <begin position="119"/>
        <end position="129"/>
    </location>
</feature>
<feature type="region of interest" description="Disordered" evidence="1">
    <location>
        <begin position="106"/>
        <end position="129"/>
    </location>
</feature>
<dbReference type="RefSeq" id="XP_017301231.1">
    <property type="nucleotide sequence ID" value="XM_017445742.2"/>
</dbReference>